<dbReference type="PROSITE" id="PS51011">
    <property type="entry name" value="ARID"/>
    <property type="match status" value="1"/>
</dbReference>
<feature type="compositionally biased region" description="Basic and acidic residues" evidence="10">
    <location>
        <begin position="971"/>
        <end position="982"/>
    </location>
</feature>
<dbReference type="InterPro" id="IPR001606">
    <property type="entry name" value="ARID_dom"/>
</dbReference>
<feature type="compositionally biased region" description="Basic and acidic residues" evidence="10">
    <location>
        <begin position="1625"/>
        <end position="1637"/>
    </location>
</feature>
<feature type="compositionally biased region" description="Polar residues" evidence="10">
    <location>
        <begin position="1471"/>
        <end position="1483"/>
    </location>
</feature>
<keyword evidence="8" id="KW-0539">Nucleus</keyword>
<feature type="region of interest" description="Disordered" evidence="10">
    <location>
        <begin position="680"/>
        <end position="1035"/>
    </location>
</feature>
<dbReference type="SUPFAM" id="SSF46774">
    <property type="entry name" value="ARID-like"/>
    <property type="match status" value="1"/>
</dbReference>
<feature type="region of interest" description="Disordered" evidence="10">
    <location>
        <begin position="124"/>
        <end position="163"/>
    </location>
</feature>
<dbReference type="Pfam" id="PF11717">
    <property type="entry name" value="Tudor-knot"/>
    <property type="match status" value="1"/>
</dbReference>
<dbReference type="InterPro" id="IPR012603">
    <property type="entry name" value="ARID4A/B_PWWP"/>
</dbReference>
<feature type="compositionally biased region" description="Basic and acidic residues" evidence="10">
    <location>
        <begin position="855"/>
        <end position="870"/>
    </location>
</feature>
<feature type="compositionally biased region" description="Low complexity" evidence="10">
    <location>
        <begin position="588"/>
        <end position="598"/>
    </location>
</feature>
<dbReference type="RefSeq" id="XP_017784229.1">
    <property type="nucleotide sequence ID" value="XM_017928740.1"/>
</dbReference>
<dbReference type="InterPro" id="IPR002999">
    <property type="entry name" value="Tudor"/>
</dbReference>
<dbReference type="Pfam" id="PF01388">
    <property type="entry name" value="ARID"/>
    <property type="match status" value="1"/>
</dbReference>
<organism evidence="12 13">
    <name type="scientific">Nicrophorus vespilloides</name>
    <name type="common">Boreal carrion beetle</name>
    <dbReference type="NCBI Taxonomy" id="110193"/>
    <lineage>
        <taxon>Eukaryota</taxon>
        <taxon>Metazoa</taxon>
        <taxon>Ecdysozoa</taxon>
        <taxon>Arthropoda</taxon>
        <taxon>Hexapoda</taxon>
        <taxon>Insecta</taxon>
        <taxon>Pterygota</taxon>
        <taxon>Neoptera</taxon>
        <taxon>Endopterygota</taxon>
        <taxon>Coleoptera</taxon>
        <taxon>Polyphaga</taxon>
        <taxon>Staphyliniformia</taxon>
        <taxon>Silphidae</taxon>
        <taxon>Nicrophorinae</taxon>
        <taxon>Nicrophorus</taxon>
    </lineage>
</organism>
<evidence type="ECO:0000313" key="12">
    <source>
        <dbReference type="Proteomes" id="UP000695000"/>
    </source>
</evidence>
<evidence type="ECO:0000256" key="2">
    <source>
        <dbReference type="ARBA" id="ARBA00022553"/>
    </source>
</evidence>
<feature type="compositionally biased region" description="Low complexity" evidence="10">
    <location>
        <begin position="722"/>
        <end position="737"/>
    </location>
</feature>
<dbReference type="InterPro" id="IPR025995">
    <property type="entry name" value="Tudor-knot"/>
</dbReference>
<feature type="compositionally biased region" description="Acidic residues" evidence="10">
    <location>
        <begin position="1249"/>
        <end position="1266"/>
    </location>
</feature>
<dbReference type="Pfam" id="PF08169">
    <property type="entry name" value="RBB1NT"/>
    <property type="match status" value="1"/>
</dbReference>
<dbReference type="PANTHER" id="PTHR13964:SF27">
    <property type="entry name" value="HAT-TRICK, ISOFORM D"/>
    <property type="match status" value="1"/>
</dbReference>
<feature type="compositionally biased region" description="Low complexity" evidence="10">
    <location>
        <begin position="606"/>
        <end position="615"/>
    </location>
</feature>
<feature type="coiled-coil region" evidence="9">
    <location>
        <begin position="1682"/>
        <end position="1716"/>
    </location>
</feature>
<feature type="compositionally biased region" description="Acidic residues" evidence="10">
    <location>
        <begin position="1410"/>
        <end position="1419"/>
    </location>
</feature>
<evidence type="ECO:0000256" key="8">
    <source>
        <dbReference type="ARBA" id="ARBA00023242"/>
    </source>
</evidence>
<dbReference type="CDD" id="cd20389">
    <property type="entry name" value="Tudor_ARID4_rpt1"/>
    <property type="match status" value="1"/>
</dbReference>
<dbReference type="SUPFAM" id="SSF63748">
    <property type="entry name" value="Tudor/PWWP/MBT"/>
    <property type="match status" value="1"/>
</dbReference>
<feature type="region of interest" description="Disordered" evidence="10">
    <location>
        <begin position="1245"/>
        <end position="1274"/>
    </location>
</feature>
<keyword evidence="6" id="KW-0238">DNA-binding</keyword>
<evidence type="ECO:0000256" key="10">
    <source>
        <dbReference type="SAM" id="MobiDB-lite"/>
    </source>
</evidence>
<keyword evidence="9" id="KW-0175">Coiled coil</keyword>
<dbReference type="SMART" id="SM01014">
    <property type="entry name" value="ARID"/>
    <property type="match status" value="1"/>
</dbReference>
<evidence type="ECO:0000259" key="11">
    <source>
        <dbReference type="PROSITE" id="PS51011"/>
    </source>
</evidence>
<keyword evidence="1" id="KW-1017">Isopeptide bond</keyword>
<feature type="compositionally biased region" description="Polar residues" evidence="10">
    <location>
        <begin position="1554"/>
        <end position="1572"/>
    </location>
</feature>
<keyword evidence="2" id="KW-0597">Phosphoprotein</keyword>
<accession>A0ABM1NBM9</accession>
<dbReference type="PANTHER" id="PTHR13964">
    <property type="entry name" value="RBP-RELATED"/>
    <property type="match status" value="1"/>
</dbReference>
<dbReference type="Gene3D" id="1.10.150.60">
    <property type="entry name" value="ARID DNA-binding domain"/>
    <property type="match status" value="1"/>
</dbReference>
<proteinExistence type="predicted"/>
<keyword evidence="5" id="KW-0805">Transcription regulation</keyword>
<feature type="compositionally biased region" description="Basic residues" evidence="10">
    <location>
        <begin position="1615"/>
        <end position="1624"/>
    </location>
</feature>
<feature type="compositionally biased region" description="Polar residues" evidence="10">
    <location>
        <begin position="761"/>
        <end position="770"/>
    </location>
</feature>
<feature type="compositionally biased region" description="Basic and acidic residues" evidence="10">
    <location>
        <begin position="991"/>
        <end position="1018"/>
    </location>
</feature>
<evidence type="ECO:0000313" key="13">
    <source>
        <dbReference type="RefSeq" id="XP_017784229.1"/>
    </source>
</evidence>
<evidence type="ECO:0000256" key="3">
    <source>
        <dbReference type="ARBA" id="ARBA00022843"/>
    </source>
</evidence>
<dbReference type="SMART" id="SM00501">
    <property type="entry name" value="BRIGHT"/>
    <property type="match status" value="1"/>
</dbReference>
<dbReference type="Proteomes" id="UP000695000">
    <property type="component" value="Unplaced"/>
</dbReference>
<feature type="compositionally biased region" description="Basic and acidic residues" evidence="10">
    <location>
        <begin position="776"/>
        <end position="800"/>
    </location>
</feature>
<feature type="compositionally biased region" description="Basic and acidic residues" evidence="10">
    <location>
        <begin position="419"/>
        <end position="456"/>
    </location>
</feature>
<dbReference type="SMART" id="SM00333">
    <property type="entry name" value="TUDOR"/>
    <property type="match status" value="1"/>
</dbReference>
<keyword evidence="3" id="KW-0832">Ubl conjugation</keyword>
<dbReference type="GeneID" id="108567930"/>
<keyword evidence="4" id="KW-0156">Chromatin regulator</keyword>
<evidence type="ECO:0000256" key="1">
    <source>
        <dbReference type="ARBA" id="ARBA00022499"/>
    </source>
</evidence>
<gene>
    <name evidence="13" type="primary">LOC108567930</name>
</gene>
<evidence type="ECO:0000256" key="9">
    <source>
        <dbReference type="SAM" id="Coils"/>
    </source>
</evidence>
<feature type="compositionally biased region" description="Polar residues" evidence="10">
    <location>
        <begin position="1371"/>
        <end position="1385"/>
    </location>
</feature>
<feature type="region of interest" description="Disordered" evidence="10">
    <location>
        <begin position="1332"/>
        <end position="1386"/>
    </location>
</feature>
<feature type="domain" description="ARID" evidence="11">
    <location>
        <begin position="293"/>
        <end position="384"/>
    </location>
</feature>
<feature type="compositionally biased region" description="Acidic residues" evidence="10">
    <location>
        <begin position="152"/>
        <end position="163"/>
    </location>
</feature>
<sequence>MQGDDPPYLSVGTAVSAKYKGAFCEAKVSKVVHIVKCKVSYKMGLGTATVTDEHINGTLRVGQLVQAKHPDNNDYVEATIMKIQDCSQYTVVFDDGDIMTLRRTALCLKGGKHFNESETLDQLPLTHPEHFGNPVMVRGRGRRSRQLKEDSSEGEAEEENEPDLELYSVDTGKVVSVEAGDKKRNKDNWFPGLIVMPSAQPTVRINMKDEFLIRSFKDGRYYTVPKKEVNEFKREMGSRVESSTLAEAVDKAIKFLDNDELPAHWEKNSLFNLQSHFSDGDESVSDSSDDEPTEEKDHFVAQLYKFMDDSGTPLNKTPTIGNKDVDLYKLFRLVEKFGGYNRVTNQNKWKTITARLKFNQNQANYNHVKQVYKKWLLSYESFYRTLGCTMLNPTRNAKKNRGRPLIRDKDRMTPVQSPRPEKEDDTEQKKEEEEKTKTKKADSKKVEEEKKRKEAQVESSDNSSDATDQSEAPSTSKDINKSKRNEPKPKEKKVKPTPGEKVKSLVEKFEDHSKKHADDDKIQQTRSKSQVPRSKEVTSPERKIRDTKTPNREPPQKPSKSMSKKPGEDDKDKKRGRKRNNTDDKTSNSDSSVNELSSVPPPTSTSPPSSSASSVCIGDKLKVYYGPTHESKVTYEAKVLKIEKDHNGQYVYLVHYTGWNTRYDERITFSRIAENLSATTKAKRLKQSSSAGSKSANKTPAKRGRGMSITGRSTVPEPPRSTTPSSITSTSSRTKSPATPVSKTSANRVTRQDSNRRSRRTSAQTDISVQSESESDERSESESELTRTRSGSKDDSETKTYRRKLIKTKGDKRKDDEDTEKEEEIERPKRSRKLKKASDVKALVDSDDEGSNQPKGREFDLNQIRSELKGFGKAIKVTSTDTSEKETVSSDESTTVPEPKDNSETETDEKKEKVVEKSSSSEDIYEFKEPEPFEFEVRKSSTEDKGKKRIPRLYDDVEKSPPKKKSPKSPAKTETKEPEAEKKRFRRTPVKKQEEVVEEEVEKKEVPKKSDDPFDKLVESPSFHIGKSSTTEKPLEKPSVVKALNMDESLSIFELAENLEENSEDRLDLSDNDAHSGELTFTHSTSFFQENFGKPSPDHMIDAACENFTSKTEDNKKNIEEVTEAIDNTLKDVEQNTVTDDDTSDMVLESEPKFENKTNLSSASASTTTLNRIEAEDDIKEEVVEEKKIVLPKQLAAVFQETDSSLLEDLCSTPQYTSKIDDLKDINLKIGTTIADTILQKLKNNENNSDMELEPSEEEEEEEEEKEEKKVELKIEPKTEPEVKEEKPIIEIEPKIEIKNEIEEKPQVEESKPVVQDFKKRYTRKFVSKKYIIDTDTESDSDSEQRLVIVPSDDDSQTSTSVDNKTKETESVPTEPTPIENTTCQVEERNFNFDNIKLAAKEDVIVTMEVEQEEEEKTDETETNKDDEPDSNLHSMLFCEETIPGSPAPAPQNEPKKSKNNVLEMPFASAPSGSSSNNKNLLIQQEKAKENQPSPVPHVLPLENRENIREASAVLDNTPPTTPESTISNLSPRGEIGGLSPNNGDNESCKSTETDVEYTNSRRSATTKVTNYSEDDSLLNVEPPLSSRKTREEVPSPCKKRRRSCKGDSENVPIKRGRKPNRSRHNSDSDDTSEHSLQDIANNLVEPTRINRSPRPSKYNFFVEFDASMDRSSRIALILQKLSDLKKTYTGVKAELQLIEKRRKKLRRREREALRAAKQESCS</sequence>
<feature type="region of interest" description="Disordered" evidence="10">
    <location>
        <begin position="392"/>
        <end position="615"/>
    </location>
</feature>
<feature type="compositionally biased region" description="Polar residues" evidence="10">
    <location>
        <begin position="459"/>
        <end position="477"/>
    </location>
</feature>
<dbReference type="InterPro" id="IPR051232">
    <property type="entry name" value="ARID/SWI1_ChromRemod"/>
</dbReference>
<dbReference type="SUPFAM" id="SSF54160">
    <property type="entry name" value="Chromo domain-like"/>
    <property type="match status" value="1"/>
</dbReference>
<name>A0ABM1NBM9_NICVS</name>
<reference evidence="13" key="1">
    <citation type="submission" date="2025-08" db="UniProtKB">
        <authorList>
            <consortium name="RefSeq"/>
        </authorList>
    </citation>
    <scope>IDENTIFICATION</scope>
    <source>
        <tissue evidence="13">Whole Larva</tissue>
    </source>
</reference>
<dbReference type="CDD" id="cd16100">
    <property type="entry name" value="ARID"/>
    <property type="match status" value="1"/>
</dbReference>
<feature type="compositionally biased region" description="Polar residues" evidence="10">
    <location>
        <begin position="739"/>
        <end position="749"/>
    </location>
</feature>
<evidence type="ECO:0000256" key="7">
    <source>
        <dbReference type="ARBA" id="ARBA00023163"/>
    </source>
</evidence>
<dbReference type="Gene3D" id="2.30.30.140">
    <property type="match status" value="3"/>
</dbReference>
<feature type="compositionally biased region" description="Basic and acidic residues" evidence="10">
    <location>
        <begin position="478"/>
        <end position="489"/>
    </location>
</feature>
<protein>
    <submittedName>
        <fullName evidence="13">AT-rich interactive domain-containing protein 4B</fullName>
    </submittedName>
</protein>
<dbReference type="InterPro" id="IPR016197">
    <property type="entry name" value="Chromo-like_dom_sf"/>
</dbReference>
<keyword evidence="7" id="KW-0804">Transcription</keyword>
<feature type="compositionally biased region" description="Basic and acidic residues" evidence="10">
    <location>
        <begin position="498"/>
        <end position="523"/>
    </location>
</feature>
<feature type="compositionally biased region" description="Basic and acidic residues" evidence="10">
    <location>
        <begin position="898"/>
        <end position="961"/>
    </location>
</feature>
<evidence type="ECO:0000256" key="6">
    <source>
        <dbReference type="ARBA" id="ARBA00023125"/>
    </source>
</evidence>
<feature type="compositionally biased region" description="Basic and acidic residues" evidence="10">
    <location>
        <begin position="533"/>
        <end position="555"/>
    </location>
</feature>
<keyword evidence="12" id="KW-1185">Reference proteome</keyword>
<evidence type="ECO:0000256" key="4">
    <source>
        <dbReference type="ARBA" id="ARBA00022853"/>
    </source>
</evidence>
<feature type="compositionally biased region" description="Polar residues" evidence="10">
    <location>
        <begin position="687"/>
        <end position="698"/>
    </location>
</feature>
<feature type="region of interest" description="Disordered" evidence="10">
    <location>
        <begin position="1408"/>
        <end position="1637"/>
    </location>
</feature>
<dbReference type="InterPro" id="IPR036431">
    <property type="entry name" value="ARID_dom_sf"/>
</dbReference>
<dbReference type="CDD" id="cd20390">
    <property type="entry name" value="Tudor_ARID4_rpt2"/>
    <property type="match status" value="1"/>
</dbReference>
<evidence type="ECO:0000256" key="5">
    <source>
        <dbReference type="ARBA" id="ARBA00023015"/>
    </source>
</evidence>